<proteinExistence type="predicted"/>
<dbReference type="Proteomes" id="UP000050816">
    <property type="component" value="Unassembled WGS sequence"/>
</dbReference>
<comment type="caution">
    <text evidence="1">The sequence shown here is derived from an EMBL/GenBank/DDBJ whole genome shotgun (WGS) entry which is preliminary data.</text>
</comment>
<dbReference type="AlphaFoldDB" id="A0A0R1UDZ5"/>
<evidence type="ECO:0000313" key="2">
    <source>
        <dbReference type="Proteomes" id="UP000050816"/>
    </source>
</evidence>
<name>A0A0R1UDZ5_9LACO</name>
<accession>A0A0R1UDZ5</accession>
<sequence length="56" mass="6257">MYDAELCLNCDQCDGLIAPGDEYINYGPGKGKYCSQDCLVDSLLDYGEATREVWEL</sequence>
<dbReference type="PATRIC" id="fig|1423760.3.peg.1097"/>
<dbReference type="EMBL" id="AZFK01000018">
    <property type="protein sequence ID" value="KRL91628.1"/>
    <property type="molecule type" value="Genomic_DNA"/>
</dbReference>
<evidence type="ECO:0000313" key="1">
    <source>
        <dbReference type="EMBL" id="KRL91628.1"/>
    </source>
</evidence>
<reference evidence="1 2" key="1">
    <citation type="journal article" date="2015" name="Genome Announc.">
        <title>Expanding the biotechnology potential of lactobacilli through comparative genomics of 213 strains and associated genera.</title>
        <authorList>
            <person name="Sun Z."/>
            <person name="Harris H.M."/>
            <person name="McCann A."/>
            <person name="Guo C."/>
            <person name="Argimon S."/>
            <person name="Zhang W."/>
            <person name="Yang X."/>
            <person name="Jeffery I.B."/>
            <person name="Cooney J.C."/>
            <person name="Kagawa T.F."/>
            <person name="Liu W."/>
            <person name="Song Y."/>
            <person name="Salvetti E."/>
            <person name="Wrobel A."/>
            <person name="Rasinkangas P."/>
            <person name="Parkhill J."/>
            <person name="Rea M.C."/>
            <person name="O'Sullivan O."/>
            <person name="Ritari J."/>
            <person name="Douillard F.P."/>
            <person name="Paul Ross R."/>
            <person name="Yang R."/>
            <person name="Briner A.E."/>
            <person name="Felis G.E."/>
            <person name="de Vos W.M."/>
            <person name="Barrangou R."/>
            <person name="Klaenhammer T.R."/>
            <person name="Caufield P.W."/>
            <person name="Cui Y."/>
            <person name="Zhang H."/>
            <person name="O'Toole P.W."/>
        </authorList>
    </citation>
    <scope>NUCLEOTIDE SEQUENCE [LARGE SCALE GENOMIC DNA]</scope>
    <source>
        <strain evidence="1 2">DSM 15946</strain>
    </source>
</reference>
<gene>
    <name evidence="1" type="ORF">FC43_GL001046</name>
</gene>
<protein>
    <recommendedName>
        <fullName evidence="3">MYM-type domain-containing protein</fullName>
    </recommendedName>
</protein>
<evidence type="ECO:0008006" key="3">
    <source>
        <dbReference type="Google" id="ProtNLM"/>
    </source>
</evidence>
<organism evidence="1 2">
    <name type="scientific">Limosilactobacillus ingluviei DSM 15946</name>
    <dbReference type="NCBI Taxonomy" id="1423760"/>
    <lineage>
        <taxon>Bacteria</taxon>
        <taxon>Bacillati</taxon>
        <taxon>Bacillota</taxon>
        <taxon>Bacilli</taxon>
        <taxon>Lactobacillales</taxon>
        <taxon>Lactobacillaceae</taxon>
        <taxon>Limosilactobacillus</taxon>
    </lineage>
</organism>